<reference evidence="1" key="1">
    <citation type="submission" date="2020-06" db="EMBL/GenBank/DDBJ databases">
        <title>WGS assembly of Ceratodon purpureus strain R40.</title>
        <authorList>
            <person name="Carey S.B."/>
            <person name="Jenkins J."/>
            <person name="Shu S."/>
            <person name="Lovell J.T."/>
            <person name="Sreedasyam A."/>
            <person name="Maumus F."/>
            <person name="Tiley G.P."/>
            <person name="Fernandez-Pozo N."/>
            <person name="Barry K."/>
            <person name="Chen C."/>
            <person name="Wang M."/>
            <person name="Lipzen A."/>
            <person name="Daum C."/>
            <person name="Saski C.A."/>
            <person name="Payton A.C."/>
            <person name="Mcbreen J.C."/>
            <person name="Conrad R.E."/>
            <person name="Kollar L.M."/>
            <person name="Olsson S."/>
            <person name="Huttunen S."/>
            <person name="Landis J.B."/>
            <person name="Wickett N.J."/>
            <person name="Johnson M.G."/>
            <person name="Rensing S.A."/>
            <person name="Grimwood J."/>
            <person name="Schmutz J."/>
            <person name="Mcdaniel S.F."/>
        </authorList>
    </citation>
    <scope>NUCLEOTIDE SEQUENCE</scope>
    <source>
        <strain evidence="1">R40</strain>
    </source>
</reference>
<dbReference type="Proteomes" id="UP000822688">
    <property type="component" value="Chromosome 2"/>
</dbReference>
<comment type="caution">
    <text evidence="1">The sequence shown here is derived from an EMBL/GenBank/DDBJ whole genome shotgun (WGS) entry which is preliminary data.</text>
</comment>
<gene>
    <name evidence="1" type="ORF">KC19_2G288200</name>
</gene>
<accession>A0A8T0J258</accession>
<dbReference type="AlphaFoldDB" id="A0A8T0J258"/>
<protein>
    <submittedName>
        <fullName evidence="1">Uncharacterized protein</fullName>
    </submittedName>
</protein>
<organism evidence="1 2">
    <name type="scientific">Ceratodon purpureus</name>
    <name type="common">Fire moss</name>
    <name type="synonym">Dicranum purpureum</name>
    <dbReference type="NCBI Taxonomy" id="3225"/>
    <lineage>
        <taxon>Eukaryota</taxon>
        <taxon>Viridiplantae</taxon>
        <taxon>Streptophyta</taxon>
        <taxon>Embryophyta</taxon>
        <taxon>Bryophyta</taxon>
        <taxon>Bryophytina</taxon>
        <taxon>Bryopsida</taxon>
        <taxon>Dicranidae</taxon>
        <taxon>Pseudoditrichales</taxon>
        <taxon>Ditrichaceae</taxon>
        <taxon>Ceratodon</taxon>
    </lineage>
</organism>
<evidence type="ECO:0000313" key="1">
    <source>
        <dbReference type="EMBL" id="KAG0589058.1"/>
    </source>
</evidence>
<keyword evidence="2" id="KW-1185">Reference proteome</keyword>
<evidence type="ECO:0000313" key="2">
    <source>
        <dbReference type="Proteomes" id="UP000822688"/>
    </source>
</evidence>
<proteinExistence type="predicted"/>
<name>A0A8T0J258_CERPU</name>
<sequence length="194" mass="21880">MANQPDLMGITGLPEEPVLKQLWHAILEPVSQEMLWEAMESPEKLPVERLVNLMALRASSKKFCQLVDSTVEGASLRLAIHFAKSEGLSLEIGKKALLIKVYTHYIENLMLLLDEMEVNTCPHGSAWLTTPLQDLSIEQLVELRNHLTEARAGQFTHPCNTLKRFPIQKYVPPPPGDTREEWGFLYFTGGFPAT</sequence>
<dbReference type="EMBL" id="CM026422">
    <property type="protein sequence ID" value="KAG0589058.1"/>
    <property type="molecule type" value="Genomic_DNA"/>
</dbReference>